<dbReference type="InterPro" id="IPR052897">
    <property type="entry name" value="Sec-Metab_Biosynth_Hydrolase"/>
</dbReference>
<dbReference type="AlphaFoldDB" id="A0A0U1M7F9"/>
<dbReference type="Proteomes" id="UP000054383">
    <property type="component" value="Unassembled WGS sequence"/>
</dbReference>
<dbReference type="OrthoDB" id="1263307at2759"/>
<organism evidence="2 3">
    <name type="scientific">Talaromyces islandicus</name>
    <name type="common">Penicillium islandicum</name>
    <dbReference type="NCBI Taxonomy" id="28573"/>
    <lineage>
        <taxon>Eukaryota</taxon>
        <taxon>Fungi</taxon>
        <taxon>Dikarya</taxon>
        <taxon>Ascomycota</taxon>
        <taxon>Pezizomycotina</taxon>
        <taxon>Eurotiomycetes</taxon>
        <taxon>Eurotiomycetidae</taxon>
        <taxon>Eurotiales</taxon>
        <taxon>Trichocomaceae</taxon>
        <taxon>Talaromyces</taxon>
        <taxon>Talaromyces sect. Islandici</taxon>
    </lineage>
</organism>
<dbReference type="OMA" id="LCEQDNA"/>
<evidence type="ECO:0000313" key="2">
    <source>
        <dbReference type="EMBL" id="CRG91292.1"/>
    </source>
</evidence>
<dbReference type="EMBL" id="CVMT01000009">
    <property type="protein sequence ID" value="CRG91292.1"/>
    <property type="molecule type" value="Genomic_DNA"/>
</dbReference>
<evidence type="ECO:0000259" key="1">
    <source>
        <dbReference type="Pfam" id="PF12697"/>
    </source>
</evidence>
<name>A0A0U1M7F9_TALIS</name>
<dbReference type="SUPFAM" id="SSF53474">
    <property type="entry name" value="alpha/beta-Hydrolases"/>
    <property type="match status" value="1"/>
</dbReference>
<sequence length="250" mass="26717">MATKIPTILLIPGSWHQGPTFEPVANLLRARGYVAETVTLPSAGGPPSSTATDDANYIQDNYLKPLVAQGKSIVIVMHSYSGLPGTESVRGFARKDLAAQDKSGGVVGLLYESALLLPAGTSVVSALPGGLDSFMELDGDKMYPKNPRERFYNDLDDQTAEKYLDAMVYQAAPCVQTPLTYEAYRDVPTSYLLCTKDAGFPIVAQQMMAKIPGEGAVRTYSIDAGHFAMLSQPEAVADVIHQVAEAAVSV</sequence>
<accession>A0A0U1M7F9</accession>
<evidence type="ECO:0000313" key="3">
    <source>
        <dbReference type="Proteomes" id="UP000054383"/>
    </source>
</evidence>
<dbReference type="Gene3D" id="3.40.50.1820">
    <property type="entry name" value="alpha/beta hydrolase"/>
    <property type="match status" value="1"/>
</dbReference>
<dbReference type="PANTHER" id="PTHR37017">
    <property type="entry name" value="AB HYDROLASE-1 DOMAIN-CONTAINING PROTEIN-RELATED"/>
    <property type="match status" value="1"/>
</dbReference>
<reference evidence="2 3" key="1">
    <citation type="submission" date="2015-04" db="EMBL/GenBank/DDBJ databases">
        <authorList>
            <person name="Syromyatnikov M.Y."/>
            <person name="Popov V.N."/>
        </authorList>
    </citation>
    <scope>NUCLEOTIDE SEQUENCE [LARGE SCALE GENOMIC DNA]</scope>
    <source>
        <strain evidence="2">WF-38-12</strain>
    </source>
</reference>
<dbReference type="PANTHER" id="PTHR37017:SF11">
    <property type="entry name" value="ESTERASE_LIPASE_THIOESTERASE DOMAIN-CONTAINING PROTEIN"/>
    <property type="match status" value="1"/>
</dbReference>
<dbReference type="Pfam" id="PF12697">
    <property type="entry name" value="Abhydrolase_6"/>
    <property type="match status" value="1"/>
</dbReference>
<dbReference type="InterPro" id="IPR000073">
    <property type="entry name" value="AB_hydrolase_1"/>
</dbReference>
<protein>
    <recommendedName>
        <fullName evidence="1">AB hydrolase-1 domain-containing protein</fullName>
    </recommendedName>
</protein>
<dbReference type="InterPro" id="IPR029058">
    <property type="entry name" value="AB_hydrolase_fold"/>
</dbReference>
<feature type="domain" description="AB hydrolase-1" evidence="1">
    <location>
        <begin position="8"/>
        <end position="239"/>
    </location>
</feature>
<gene>
    <name evidence="2" type="ORF">PISL3812_08340</name>
</gene>
<keyword evidence="3" id="KW-1185">Reference proteome</keyword>
<proteinExistence type="predicted"/>